<dbReference type="NCBIfam" id="NF007518">
    <property type="entry name" value="PRK10124.1"/>
    <property type="match status" value="1"/>
</dbReference>
<feature type="transmembrane region" description="Helical" evidence="7">
    <location>
        <begin position="48"/>
        <end position="68"/>
    </location>
</feature>
<dbReference type="InterPro" id="IPR017475">
    <property type="entry name" value="EPS_sugar_tfrase"/>
</dbReference>
<dbReference type="GO" id="GO:0089702">
    <property type="term" value="F:undecaprenyl-phosphate glucose phosphotransferase activity"/>
    <property type="evidence" value="ECO:0007669"/>
    <property type="project" value="UniProtKB-EC"/>
</dbReference>
<evidence type="ECO:0000256" key="1">
    <source>
        <dbReference type="ARBA" id="ARBA00004141"/>
    </source>
</evidence>
<comment type="subcellular location">
    <subcellularLocation>
        <location evidence="1">Membrane</location>
        <topology evidence="1">Multi-pass membrane protein</topology>
    </subcellularLocation>
</comment>
<feature type="domain" description="Bacterial sugar transferase" evidence="8">
    <location>
        <begin position="274"/>
        <end position="456"/>
    </location>
</feature>
<feature type="transmembrane region" description="Helical" evidence="7">
    <location>
        <begin position="279"/>
        <end position="300"/>
    </location>
</feature>
<dbReference type="RefSeq" id="WP_369789679.1">
    <property type="nucleotide sequence ID" value="NZ_CP165628.1"/>
</dbReference>
<dbReference type="InterPro" id="IPR003362">
    <property type="entry name" value="Bact_transf"/>
</dbReference>
<dbReference type="InterPro" id="IPR017473">
    <property type="entry name" value="Undecaprenyl-P_gluc_Ptfrase"/>
</dbReference>
<dbReference type="InterPro" id="IPR036291">
    <property type="entry name" value="NAD(P)-bd_dom_sf"/>
</dbReference>
<dbReference type="Pfam" id="PF13727">
    <property type="entry name" value="CoA_binding_3"/>
    <property type="match status" value="1"/>
</dbReference>
<gene>
    <name evidence="9" type="primary">wcaJ</name>
    <name evidence="9" type="ORF">AB3G37_03135</name>
</gene>
<dbReference type="PANTHER" id="PTHR30576">
    <property type="entry name" value="COLANIC BIOSYNTHESIS UDP-GLUCOSE LIPID CARRIER TRANSFERASE"/>
    <property type="match status" value="1"/>
</dbReference>
<evidence type="ECO:0000259" key="8">
    <source>
        <dbReference type="Pfam" id="PF02397"/>
    </source>
</evidence>
<evidence type="ECO:0000256" key="4">
    <source>
        <dbReference type="ARBA" id="ARBA00022692"/>
    </source>
</evidence>
<dbReference type="NCBIfam" id="TIGR03023">
    <property type="entry name" value="WcaJ_sugtrans"/>
    <property type="match status" value="1"/>
</dbReference>
<dbReference type="NCBIfam" id="TIGR03025">
    <property type="entry name" value="EPS_sugtrans"/>
    <property type="match status" value="1"/>
</dbReference>
<evidence type="ECO:0000256" key="3">
    <source>
        <dbReference type="ARBA" id="ARBA00022679"/>
    </source>
</evidence>
<evidence type="ECO:0000256" key="5">
    <source>
        <dbReference type="ARBA" id="ARBA00022989"/>
    </source>
</evidence>
<evidence type="ECO:0000256" key="2">
    <source>
        <dbReference type="ARBA" id="ARBA00006464"/>
    </source>
</evidence>
<keyword evidence="4 7" id="KW-0812">Transmembrane</keyword>
<organism evidence="9">
    <name type="scientific">Rouxiella sp. WC2420</name>
    <dbReference type="NCBI Taxonomy" id="3234145"/>
    <lineage>
        <taxon>Bacteria</taxon>
        <taxon>Pseudomonadati</taxon>
        <taxon>Pseudomonadota</taxon>
        <taxon>Gammaproteobacteria</taxon>
        <taxon>Enterobacterales</taxon>
        <taxon>Yersiniaceae</taxon>
        <taxon>Rouxiella</taxon>
    </lineage>
</organism>
<evidence type="ECO:0000256" key="7">
    <source>
        <dbReference type="SAM" id="Phobius"/>
    </source>
</evidence>
<dbReference type="PANTHER" id="PTHR30576:SF21">
    <property type="entry name" value="UDP-GLUCOSE:UNDECAPRENYL-PHOSPHATE GLUCOSE-1-PHOSPHATE TRANSFERASE"/>
    <property type="match status" value="1"/>
</dbReference>
<keyword evidence="5 7" id="KW-1133">Transmembrane helix</keyword>
<dbReference type="GO" id="GO:0009242">
    <property type="term" value="P:colanic acid biosynthetic process"/>
    <property type="evidence" value="ECO:0007669"/>
    <property type="project" value="TreeGrafter"/>
</dbReference>
<dbReference type="GO" id="GO:0016020">
    <property type="term" value="C:membrane"/>
    <property type="evidence" value="ECO:0007669"/>
    <property type="project" value="UniProtKB-SubCell"/>
</dbReference>
<dbReference type="AlphaFoldDB" id="A0AB39VTN7"/>
<sequence length="464" mass="52991">MTSFREKTFHYSATVTSLIQRLSDIITIFSGLYITRILFHEKFMPQDIIMVLASIIVFQMIGGFTDFYRSWRGVRITFELRVVLQSWVLTVLITFGVLSLVNIVNENIYVCSSWFLIVCLGFIISRLIIRFAIGYLRNKGYNTRNVAIMGSLPAGVKLAESLRDAHWMGFKVLGIYDEENVPLDTKIPKCGNYNDLILDVRMGKIDRVYIALPMTQEKTIKEVVDELSDSTCSVVLIPDIFTFNLLHSRTEEINGVPVVSLFDTPMIGVNKLVKRLEDIIISIMILTFISPVLVVIALLVKMTSPGPIIFKQQRYGIDGKGIAVWKFRSMVVMENGDNVIQATKGDVRITKLGSFLRKTSLDELPQFINVIKGDMSIVGPRPHAVAHNEQYRKKIRGYMLRHKMKPGITGWAQINGWRGETDTLEKMEKRVDYDLEYIHNWSLALDLKIIFLTIFKGFIHKAAY</sequence>
<evidence type="ECO:0000256" key="6">
    <source>
        <dbReference type="ARBA" id="ARBA00023136"/>
    </source>
</evidence>
<comment type="similarity">
    <text evidence="2">Belongs to the bacterial sugar transferase family.</text>
</comment>
<dbReference type="SUPFAM" id="SSF51735">
    <property type="entry name" value="NAD(P)-binding Rossmann-fold domains"/>
    <property type="match status" value="1"/>
</dbReference>
<dbReference type="EMBL" id="CP165628">
    <property type="protein sequence ID" value="XDU73128.1"/>
    <property type="molecule type" value="Genomic_DNA"/>
</dbReference>
<protein>
    <submittedName>
        <fullName evidence="9">Undecaprenyl-phosphate glucose phosphotransferase</fullName>
        <ecNumber evidence="9">2.7.8.31</ecNumber>
    </submittedName>
</protein>
<proteinExistence type="inferred from homology"/>
<dbReference type="Pfam" id="PF02397">
    <property type="entry name" value="Bac_transf"/>
    <property type="match status" value="1"/>
</dbReference>
<name>A0AB39VTN7_9GAMM</name>
<dbReference type="EC" id="2.7.8.31" evidence="9"/>
<dbReference type="Gene3D" id="3.40.50.720">
    <property type="entry name" value="NAD(P)-binding Rossmann-like Domain"/>
    <property type="match status" value="1"/>
</dbReference>
<feature type="transmembrane region" description="Helical" evidence="7">
    <location>
        <begin position="80"/>
        <end position="101"/>
    </location>
</feature>
<feature type="transmembrane region" description="Helical" evidence="7">
    <location>
        <begin position="107"/>
        <end position="129"/>
    </location>
</feature>
<reference evidence="9" key="1">
    <citation type="submission" date="2024-07" db="EMBL/GenBank/DDBJ databases">
        <authorList>
            <person name="Biller S.J."/>
        </authorList>
    </citation>
    <scope>NUCLEOTIDE SEQUENCE</scope>
    <source>
        <strain evidence="9">WC2420</strain>
    </source>
</reference>
<keyword evidence="3 9" id="KW-0808">Transferase</keyword>
<accession>A0AB39VTN7</accession>
<evidence type="ECO:0000313" key="9">
    <source>
        <dbReference type="EMBL" id="XDU73128.1"/>
    </source>
</evidence>
<keyword evidence="6 7" id="KW-0472">Membrane</keyword>